<feature type="coiled-coil region" evidence="1">
    <location>
        <begin position="155"/>
        <end position="206"/>
    </location>
</feature>
<reference evidence="2 3" key="1">
    <citation type="journal article" date="2018" name="Evol. Lett.">
        <title>Horizontal gene cluster transfer increased hallucinogenic mushroom diversity.</title>
        <authorList>
            <person name="Reynolds H.T."/>
            <person name="Vijayakumar V."/>
            <person name="Gluck-Thaler E."/>
            <person name="Korotkin H.B."/>
            <person name="Matheny P.B."/>
            <person name="Slot J.C."/>
        </authorList>
    </citation>
    <scope>NUCLEOTIDE SEQUENCE [LARGE SCALE GENOMIC DNA]</scope>
    <source>
        <strain evidence="2 3">2629</strain>
    </source>
</reference>
<feature type="coiled-coil region" evidence="1">
    <location>
        <begin position="32"/>
        <end position="102"/>
    </location>
</feature>
<dbReference type="AlphaFoldDB" id="A0A409YWN6"/>
<sequence length="272" mass="30227">MLDSQTNAVTARNKINCLLDNIIPTMHEEATIKDKQDLIDEYVAQLREFEEKGKNQETRFLRLRQGIEAFQKDLKEAIKQNQGTASEELKTVQANIKALKEELDKTNGFWTNCVDTLGKVAGMASSTSGILKLAPGIIPSFLSALSVFGNALGPIKQKADERNEKLNQLNSFEKQETNILARIEDLKQAANEVNALDKTFEHLADRLGALQSIWRSLDKDAQTLRESLTAMEKAIHGGSKLSIEVKTRSMIPSYKLFATALDAYCSATAPKQ</sequence>
<dbReference type="Gene3D" id="1.20.1170.10">
    <property type="match status" value="1"/>
</dbReference>
<accession>A0A409YWN6</accession>
<comment type="caution">
    <text evidence="2">The sequence shown here is derived from an EMBL/GenBank/DDBJ whole genome shotgun (WGS) entry which is preliminary data.</text>
</comment>
<evidence type="ECO:0000313" key="3">
    <source>
        <dbReference type="Proteomes" id="UP000284842"/>
    </source>
</evidence>
<evidence type="ECO:0000256" key="1">
    <source>
        <dbReference type="SAM" id="Coils"/>
    </source>
</evidence>
<dbReference type="OrthoDB" id="3046926at2759"/>
<protein>
    <submittedName>
        <fullName evidence="2">Uncharacterized protein</fullName>
    </submittedName>
</protein>
<dbReference type="SUPFAM" id="SSF58100">
    <property type="entry name" value="Bacterial hemolysins"/>
    <property type="match status" value="1"/>
</dbReference>
<keyword evidence="3" id="KW-1185">Reference proteome</keyword>
<proteinExistence type="predicted"/>
<dbReference type="InParanoid" id="A0A409YWN6"/>
<dbReference type="Proteomes" id="UP000284842">
    <property type="component" value="Unassembled WGS sequence"/>
</dbReference>
<name>A0A409YWN6_9AGAR</name>
<organism evidence="2 3">
    <name type="scientific">Panaeolus cyanescens</name>
    <dbReference type="NCBI Taxonomy" id="181874"/>
    <lineage>
        <taxon>Eukaryota</taxon>
        <taxon>Fungi</taxon>
        <taxon>Dikarya</taxon>
        <taxon>Basidiomycota</taxon>
        <taxon>Agaricomycotina</taxon>
        <taxon>Agaricomycetes</taxon>
        <taxon>Agaricomycetidae</taxon>
        <taxon>Agaricales</taxon>
        <taxon>Agaricineae</taxon>
        <taxon>Galeropsidaceae</taxon>
        <taxon>Panaeolus</taxon>
    </lineage>
</organism>
<evidence type="ECO:0000313" key="2">
    <source>
        <dbReference type="EMBL" id="PPR07444.1"/>
    </source>
</evidence>
<dbReference type="EMBL" id="NHTK01000450">
    <property type="protein sequence ID" value="PPR07444.1"/>
    <property type="molecule type" value="Genomic_DNA"/>
</dbReference>
<keyword evidence="1" id="KW-0175">Coiled coil</keyword>
<gene>
    <name evidence="2" type="ORF">CVT24_007752</name>
</gene>